<dbReference type="SUPFAM" id="SSF55469">
    <property type="entry name" value="FMN-dependent nitroreductase-like"/>
    <property type="match status" value="1"/>
</dbReference>
<dbReference type="AlphaFoldDB" id="A0A076EAF6"/>
<dbReference type="Gene3D" id="3.40.109.10">
    <property type="entry name" value="NADH Oxidase"/>
    <property type="match status" value="1"/>
</dbReference>
<dbReference type="InterPro" id="IPR029479">
    <property type="entry name" value="Nitroreductase"/>
</dbReference>
<proteinExistence type="predicted"/>
<dbReference type="GO" id="GO:0016491">
    <property type="term" value="F:oxidoreductase activity"/>
    <property type="evidence" value="ECO:0007669"/>
    <property type="project" value="UniProtKB-KW"/>
</dbReference>
<keyword evidence="1" id="KW-0285">Flavoprotein</keyword>
<evidence type="ECO:0000256" key="2">
    <source>
        <dbReference type="ARBA" id="ARBA00022643"/>
    </source>
</evidence>
<keyword evidence="3" id="KW-0560">Oxidoreductase</keyword>
<dbReference type="PANTHER" id="PTHR23026:SF90">
    <property type="entry name" value="IODOTYROSINE DEIODINASE 1"/>
    <property type="match status" value="1"/>
</dbReference>
<sequence>MTRHLVEPATTGQNVLDTLMASRWSCRGYLPDPVPKAVITSILDTARRAPSWCNTQPWHLHIAEAEATNRFRAALAEHVGQAPAENPDIPFPEAYEGVYKERRRASGWQLYESVGIAKGDRVASARQMMRNFELFDAPHVAIVTTEAKLGTYGAVDCGVFVNSFLLAAHGHGVGAIPQAALASQAPFIREFFDIPEGRQVLLGISFGYPDVDHPINSYRTERQSSDEVVTWLAS</sequence>
<name>A0A076EAF6_RHOOP</name>
<dbReference type="EMBL" id="CP008947">
    <property type="protein sequence ID" value="AII03235.1"/>
    <property type="molecule type" value="Genomic_DNA"/>
</dbReference>
<dbReference type="CDD" id="cd02136">
    <property type="entry name" value="PnbA_NfnB-like"/>
    <property type="match status" value="1"/>
</dbReference>
<dbReference type="InterPro" id="IPR000415">
    <property type="entry name" value="Nitroreductase-like"/>
</dbReference>
<dbReference type="PANTHER" id="PTHR23026">
    <property type="entry name" value="NADPH NITROREDUCTASE"/>
    <property type="match status" value="1"/>
</dbReference>
<reference evidence="5 6" key="1">
    <citation type="submission" date="2014-07" db="EMBL/GenBank/DDBJ databases">
        <title>Genome Sequence of Rhodococcus opacus Strain R7, a Biodegrader of Mono- and Polycyclic Aromatic Hydrocarbons.</title>
        <authorList>
            <person name="Di Gennaro P."/>
            <person name="Zampolli J."/>
            <person name="Presti I."/>
            <person name="Cappelletti M."/>
            <person name="D'Ursi P."/>
            <person name="Orro A."/>
            <person name="Mezzelani A."/>
            <person name="Milanesi L."/>
        </authorList>
    </citation>
    <scope>NUCLEOTIDE SEQUENCE [LARGE SCALE GENOMIC DNA]</scope>
    <source>
        <strain evidence="5 6">R7</strain>
    </source>
</reference>
<evidence type="ECO:0000313" key="6">
    <source>
        <dbReference type="Proteomes" id="UP000028488"/>
    </source>
</evidence>
<dbReference type="InterPro" id="IPR050627">
    <property type="entry name" value="Nitroreductase/BluB"/>
</dbReference>
<dbReference type="eggNOG" id="COG0778">
    <property type="taxonomic scope" value="Bacteria"/>
</dbReference>
<evidence type="ECO:0000256" key="1">
    <source>
        <dbReference type="ARBA" id="ARBA00022630"/>
    </source>
</evidence>
<dbReference type="Pfam" id="PF00881">
    <property type="entry name" value="Nitroreductase"/>
    <property type="match status" value="1"/>
</dbReference>
<organism evidence="5 6">
    <name type="scientific">Rhodococcus opacus</name>
    <name type="common">Nocardia opaca</name>
    <dbReference type="NCBI Taxonomy" id="37919"/>
    <lineage>
        <taxon>Bacteria</taxon>
        <taxon>Bacillati</taxon>
        <taxon>Actinomycetota</taxon>
        <taxon>Actinomycetes</taxon>
        <taxon>Mycobacteriales</taxon>
        <taxon>Nocardiaceae</taxon>
        <taxon>Rhodococcus</taxon>
    </lineage>
</organism>
<evidence type="ECO:0000259" key="4">
    <source>
        <dbReference type="Pfam" id="PF00881"/>
    </source>
</evidence>
<evidence type="ECO:0000256" key="3">
    <source>
        <dbReference type="ARBA" id="ARBA00023002"/>
    </source>
</evidence>
<keyword evidence="2" id="KW-0288">FMN</keyword>
<dbReference type="Proteomes" id="UP000028488">
    <property type="component" value="Chromosome"/>
</dbReference>
<protein>
    <submittedName>
        <fullName evidence="5">Nitroreductase</fullName>
    </submittedName>
</protein>
<dbReference type="RefSeq" id="WP_128638278.1">
    <property type="nucleotide sequence ID" value="NZ_CP008947.1"/>
</dbReference>
<evidence type="ECO:0000313" key="5">
    <source>
        <dbReference type="EMBL" id="AII03235.1"/>
    </source>
</evidence>
<gene>
    <name evidence="5" type="ORF">EP51_00600</name>
</gene>
<accession>A0A076EAF6</accession>
<feature type="domain" description="Nitroreductase" evidence="4">
    <location>
        <begin position="21"/>
        <end position="208"/>
    </location>
</feature>